<dbReference type="Proteomes" id="UP001174909">
    <property type="component" value="Unassembled WGS sequence"/>
</dbReference>
<dbReference type="Gene3D" id="2.40.70.10">
    <property type="entry name" value="Acid Proteases"/>
    <property type="match status" value="1"/>
</dbReference>
<dbReference type="AlphaFoldDB" id="A0AA35TX05"/>
<dbReference type="EMBL" id="CASHTH010004283">
    <property type="protein sequence ID" value="CAI8055473.1"/>
    <property type="molecule type" value="Genomic_DNA"/>
</dbReference>
<reference evidence="6" key="1">
    <citation type="submission" date="2023-03" db="EMBL/GenBank/DDBJ databases">
        <authorList>
            <person name="Steffen K."/>
            <person name="Cardenas P."/>
        </authorList>
    </citation>
    <scope>NUCLEOTIDE SEQUENCE</scope>
</reference>
<name>A0AA35TX05_GEOBA</name>
<dbReference type="PANTHER" id="PTHR47966:SF51">
    <property type="entry name" value="BETA-SITE APP-CLEAVING ENZYME, ISOFORM A-RELATED"/>
    <property type="match status" value="1"/>
</dbReference>
<comment type="similarity">
    <text evidence="1">Belongs to the peptidase A1 family.</text>
</comment>
<accession>A0AA35TX05</accession>
<dbReference type="GO" id="GO:0006508">
    <property type="term" value="P:proteolysis"/>
    <property type="evidence" value="ECO:0007669"/>
    <property type="project" value="InterPro"/>
</dbReference>
<dbReference type="PROSITE" id="PS51767">
    <property type="entry name" value="PEPTIDASE_A1"/>
    <property type="match status" value="1"/>
</dbReference>
<comment type="caution">
    <text evidence="6">The sequence shown here is derived from an EMBL/GenBank/DDBJ whole genome shotgun (WGS) entry which is preliminary data.</text>
</comment>
<gene>
    <name evidence="6" type="ORF">GBAR_LOCUS30289</name>
</gene>
<keyword evidence="4" id="KW-0732">Signal</keyword>
<protein>
    <submittedName>
        <fullName evidence="6">Cathepsin D</fullName>
    </submittedName>
</protein>
<sequence length="252" mass="28270">MRLSILLVLVVCTVQTFCHVTRLVCCLLLVLRAAFSAVSWCVRNHFAFSLPPFSLTRRIPLQKRGRLQDVQQFSRSLQFTKWRYELGLDKLRSLKDSPEPLTNYQDLYYYGNISIGTPVQNFTVIFDTGSSNLWVPSAECDPSDRACQIHHKYYHNRSSTYVKNGEKFSIQYGTGSLSGFLSQDTVTISGIKVKNQIFGEATKQPGSTFIDDKFDGILGHGVASYSCRQGGASLSEHGGPGSRRKTGFRFLS</sequence>
<dbReference type="InterPro" id="IPR033121">
    <property type="entry name" value="PEPTIDASE_A1"/>
</dbReference>
<evidence type="ECO:0000256" key="3">
    <source>
        <dbReference type="SAM" id="MobiDB-lite"/>
    </source>
</evidence>
<keyword evidence="2" id="KW-1015">Disulfide bond</keyword>
<dbReference type="InterPro" id="IPR001461">
    <property type="entry name" value="Aspartic_peptidase_A1"/>
</dbReference>
<dbReference type="Pfam" id="PF00026">
    <property type="entry name" value="Asp"/>
    <property type="match status" value="1"/>
</dbReference>
<dbReference type="FunFam" id="2.40.70.10:FF:000008">
    <property type="entry name" value="Cathepsin D"/>
    <property type="match status" value="1"/>
</dbReference>
<evidence type="ECO:0000256" key="1">
    <source>
        <dbReference type="ARBA" id="ARBA00007447"/>
    </source>
</evidence>
<evidence type="ECO:0000256" key="4">
    <source>
        <dbReference type="SAM" id="SignalP"/>
    </source>
</evidence>
<dbReference type="InterPro" id="IPR001969">
    <property type="entry name" value="Aspartic_peptidase_AS"/>
</dbReference>
<dbReference type="PROSITE" id="PS00141">
    <property type="entry name" value="ASP_PROTEASE"/>
    <property type="match status" value="1"/>
</dbReference>
<feature type="region of interest" description="Disordered" evidence="3">
    <location>
        <begin position="231"/>
        <end position="252"/>
    </location>
</feature>
<evidence type="ECO:0000313" key="7">
    <source>
        <dbReference type="Proteomes" id="UP001174909"/>
    </source>
</evidence>
<dbReference type="PANTHER" id="PTHR47966">
    <property type="entry name" value="BETA-SITE APP-CLEAVING ENZYME, ISOFORM A-RELATED"/>
    <property type="match status" value="1"/>
</dbReference>
<feature type="domain" description="Peptidase A1" evidence="5">
    <location>
        <begin position="109"/>
        <end position="252"/>
    </location>
</feature>
<dbReference type="InterPro" id="IPR021109">
    <property type="entry name" value="Peptidase_aspartic_dom_sf"/>
</dbReference>
<feature type="disulfide bond" evidence="2">
    <location>
        <begin position="140"/>
        <end position="147"/>
    </location>
</feature>
<feature type="compositionally biased region" description="Basic residues" evidence="3">
    <location>
        <begin position="242"/>
        <end position="252"/>
    </location>
</feature>
<proteinExistence type="inferred from homology"/>
<evidence type="ECO:0000313" key="6">
    <source>
        <dbReference type="EMBL" id="CAI8055473.1"/>
    </source>
</evidence>
<evidence type="ECO:0000259" key="5">
    <source>
        <dbReference type="PROSITE" id="PS51767"/>
    </source>
</evidence>
<feature type="signal peptide" evidence="4">
    <location>
        <begin position="1"/>
        <end position="18"/>
    </location>
</feature>
<keyword evidence="7" id="KW-1185">Reference proteome</keyword>
<dbReference type="GO" id="GO:0004190">
    <property type="term" value="F:aspartic-type endopeptidase activity"/>
    <property type="evidence" value="ECO:0007669"/>
    <property type="project" value="InterPro"/>
</dbReference>
<evidence type="ECO:0000256" key="2">
    <source>
        <dbReference type="PIRSR" id="PIRSR601461-2"/>
    </source>
</evidence>
<organism evidence="6 7">
    <name type="scientific">Geodia barretti</name>
    <name type="common">Barrett's horny sponge</name>
    <dbReference type="NCBI Taxonomy" id="519541"/>
    <lineage>
        <taxon>Eukaryota</taxon>
        <taxon>Metazoa</taxon>
        <taxon>Porifera</taxon>
        <taxon>Demospongiae</taxon>
        <taxon>Heteroscleromorpha</taxon>
        <taxon>Tetractinellida</taxon>
        <taxon>Astrophorina</taxon>
        <taxon>Geodiidae</taxon>
        <taxon>Geodia</taxon>
    </lineage>
</organism>
<feature type="chain" id="PRO_5041236339" evidence="4">
    <location>
        <begin position="19"/>
        <end position="252"/>
    </location>
</feature>
<dbReference type="SUPFAM" id="SSF50630">
    <property type="entry name" value="Acid proteases"/>
    <property type="match status" value="1"/>
</dbReference>